<dbReference type="OrthoDB" id="443981at2759"/>
<proteinExistence type="predicted"/>
<dbReference type="InterPro" id="IPR011993">
    <property type="entry name" value="PH-like_dom_sf"/>
</dbReference>
<dbReference type="Proteomes" id="UP000281553">
    <property type="component" value="Unassembled WGS sequence"/>
</dbReference>
<accession>A0A3P7NYZ3</accession>
<dbReference type="EMBL" id="UYRU01106169">
    <property type="protein sequence ID" value="VDN42923.1"/>
    <property type="molecule type" value="Genomic_DNA"/>
</dbReference>
<sequence>MRVRVCTREGDSARVVIDASQSDIVLVLFQSFLFVLSCTESANVYTFRIRLLLTNVRVSVLRDNEKALMIQWPGAPTEMCT</sequence>
<protein>
    <submittedName>
        <fullName evidence="1">Uncharacterized protein</fullName>
    </submittedName>
</protein>
<evidence type="ECO:0000313" key="1">
    <source>
        <dbReference type="EMBL" id="VDN42923.1"/>
    </source>
</evidence>
<dbReference type="Gene3D" id="2.30.29.30">
    <property type="entry name" value="Pleckstrin-homology domain (PH domain)/Phosphotyrosine-binding domain (PTB)"/>
    <property type="match status" value="1"/>
</dbReference>
<evidence type="ECO:0000313" key="2">
    <source>
        <dbReference type="Proteomes" id="UP000281553"/>
    </source>
</evidence>
<gene>
    <name evidence="1" type="ORF">DILT_LOCUS18941</name>
</gene>
<reference evidence="1 2" key="1">
    <citation type="submission" date="2018-11" db="EMBL/GenBank/DDBJ databases">
        <authorList>
            <consortium name="Pathogen Informatics"/>
        </authorList>
    </citation>
    <scope>NUCLEOTIDE SEQUENCE [LARGE SCALE GENOMIC DNA]</scope>
</reference>
<organism evidence="1 2">
    <name type="scientific">Dibothriocephalus latus</name>
    <name type="common">Fish tapeworm</name>
    <name type="synonym">Diphyllobothrium latum</name>
    <dbReference type="NCBI Taxonomy" id="60516"/>
    <lineage>
        <taxon>Eukaryota</taxon>
        <taxon>Metazoa</taxon>
        <taxon>Spiralia</taxon>
        <taxon>Lophotrochozoa</taxon>
        <taxon>Platyhelminthes</taxon>
        <taxon>Cestoda</taxon>
        <taxon>Eucestoda</taxon>
        <taxon>Diphyllobothriidea</taxon>
        <taxon>Diphyllobothriidae</taxon>
        <taxon>Dibothriocephalus</taxon>
    </lineage>
</organism>
<name>A0A3P7NYZ3_DIBLA</name>
<keyword evidence="2" id="KW-1185">Reference proteome</keyword>
<dbReference type="AlphaFoldDB" id="A0A3P7NYZ3"/>